<organism evidence="3 4">
    <name type="scientific">Elsinoe ampelina</name>
    <dbReference type="NCBI Taxonomy" id="302913"/>
    <lineage>
        <taxon>Eukaryota</taxon>
        <taxon>Fungi</taxon>
        <taxon>Dikarya</taxon>
        <taxon>Ascomycota</taxon>
        <taxon>Pezizomycotina</taxon>
        <taxon>Dothideomycetes</taxon>
        <taxon>Dothideomycetidae</taxon>
        <taxon>Myriangiales</taxon>
        <taxon>Elsinoaceae</taxon>
        <taxon>Elsinoe</taxon>
    </lineage>
</organism>
<feature type="transmembrane region" description="Helical" evidence="1">
    <location>
        <begin position="23"/>
        <end position="43"/>
    </location>
</feature>
<feature type="domain" description="Rhodopsin" evidence="2">
    <location>
        <begin position="41"/>
        <end position="273"/>
    </location>
</feature>
<feature type="transmembrane region" description="Helical" evidence="1">
    <location>
        <begin position="55"/>
        <end position="74"/>
    </location>
</feature>
<evidence type="ECO:0000313" key="4">
    <source>
        <dbReference type="Proteomes" id="UP000799538"/>
    </source>
</evidence>
<keyword evidence="4" id="KW-1185">Reference proteome</keyword>
<feature type="transmembrane region" description="Helical" evidence="1">
    <location>
        <begin position="132"/>
        <end position="155"/>
    </location>
</feature>
<dbReference type="OrthoDB" id="3918601at2759"/>
<keyword evidence="1" id="KW-1133">Transmembrane helix</keyword>
<accession>A0A6A6GQP9</accession>
<name>A0A6A6GQP9_9PEZI</name>
<evidence type="ECO:0000259" key="2">
    <source>
        <dbReference type="Pfam" id="PF20684"/>
    </source>
</evidence>
<dbReference type="Proteomes" id="UP000799538">
    <property type="component" value="Unassembled WGS sequence"/>
</dbReference>
<evidence type="ECO:0000256" key="1">
    <source>
        <dbReference type="SAM" id="Phobius"/>
    </source>
</evidence>
<dbReference type="PANTHER" id="PTHR39614">
    <property type="entry name" value="INTEGRAL MEMBRANE PROTEIN"/>
    <property type="match status" value="1"/>
</dbReference>
<gene>
    <name evidence="3" type="ORF">BDZ85DRAFT_8041</name>
</gene>
<evidence type="ECO:0000313" key="3">
    <source>
        <dbReference type="EMBL" id="KAF2227820.1"/>
    </source>
</evidence>
<dbReference type="EMBL" id="ML992501">
    <property type="protein sequence ID" value="KAF2227820.1"/>
    <property type="molecule type" value="Genomic_DNA"/>
</dbReference>
<dbReference type="Pfam" id="PF20684">
    <property type="entry name" value="Fung_rhodopsin"/>
    <property type="match status" value="1"/>
</dbReference>
<reference evidence="4" key="1">
    <citation type="journal article" date="2020" name="Stud. Mycol.">
        <title>101 Dothideomycetes genomes: A test case for predicting lifestyles and emergence of pathogens.</title>
        <authorList>
            <person name="Haridas S."/>
            <person name="Albert R."/>
            <person name="Binder M."/>
            <person name="Bloem J."/>
            <person name="LaButti K."/>
            <person name="Salamov A."/>
            <person name="Andreopoulos B."/>
            <person name="Baker S."/>
            <person name="Barry K."/>
            <person name="Bills G."/>
            <person name="Bluhm B."/>
            <person name="Cannon C."/>
            <person name="Castanera R."/>
            <person name="Culley D."/>
            <person name="Daum C."/>
            <person name="Ezra D."/>
            <person name="Gonzalez J."/>
            <person name="Henrissat B."/>
            <person name="Kuo A."/>
            <person name="Liang C."/>
            <person name="Lipzen A."/>
            <person name="Lutzoni F."/>
            <person name="Magnuson J."/>
            <person name="Mondo S."/>
            <person name="Nolan M."/>
            <person name="Ohm R."/>
            <person name="Pangilinan J."/>
            <person name="Park H.-J."/>
            <person name="Ramirez L."/>
            <person name="Alfaro M."/>
            <person name="Sun H."/>
            <person name="Tritt A."/>
            <person name="Yoshinaga Y."/>
            <person name="Zwiers L.-H."/>
            <person name="Turgeon B."/>
            <person name="Goodwin S."/>
            <person name="Spatafora J."/>
            <person name="Crous P."/>
            <person name="Grigoriev I."/>
        </authorList>
    </citation>
    <scope>NUCLEOTIDE SEQUENCE [LARGE SCALE GENOMIC DNA]</scope>
    <source>
        <strain evidence="4">CECT 20119</strain>
    </source>
</reference>
<keyword evidence="1" id="KW-0472">Membrane</keyword>
<dbReference type="AlphaFoldDB" id="A0A6A6GQP9"/>
<feature type="transmembrane region" description="Helical" evidence="1">
    <location>
        <begin position="209"/>
        <end position="229"/>
    </location>
</feature>
<protein>
    <recommendedName>
        <fullName evidence="2">Rhodopsin domain-containing protein</fullName>
    </recommendedName>
</protein>
<feature type="transmembrane region" description="Helical" evidence="1">
    <location>
        <begin position="241"/>
        <end position="260"/>
    </location>
</feature>
<dbReference type="InterPro" id="IPR049326">
    <property type="entry name" value="Rhodopsin_dom_fungi"/>
</dbReference>
<proteinExistence type="predicted"/>
<feature type="transmembrane region" description="Helical" evidence="1">
    <location>
        <begin position="175"/>
        <end position="197"/>
    </location>
</feature>
<keyword evidence="1" id="KW-0812">Transmembrane</keyword>
<dbReference type="PANTHER" id="PTHR39614:SF2">
    <property type="entry name" value="INTEGRAL MEMBRANE PROTEIN"/>
    <property type="match status" value="1"/>
</dbReference>
<sequence>MSSPVENVWYWAPFQDTDRSAEGWIFGITALTCVLLVTTLRLILRRGVYGLDDALICGSMASYMAQHALLFYALRLGLGKDNELLTVEQQHSVATAFLASDIFALLSHYLAKLSIAWFIRRLFFNHALINAWSCRALIGAIVGSGAISLIVAGVARFPLGTLKGIIAVPITFHSWTAITALDVINEIVLAAIPTWLVLTIMKKGSQKTLVSIVFLSRLPLCAMSILHLTRVNFALSDEAEIMIRLLGCSGSFEVLLVWSLTSASIPALKSLVQPFNDIKDVVEEKDAGHAGPQGAFFYRGG</sequence>